<protein>
    <submittedName>
        <fullName evidence="2">Uncharacterized protein</fullName>
    </submittedName>
</protein>
<reference evidence="2 3" key="1">
    <citation type="submission" date="2014-02" db="EMBL/GenBank/DDBJ databases">
        <title>Transposable element dynamics among asymbiotic and ectomycorrhizal Amanita fungi.</title>
        <authorList>
            <consortium name="DOE Joint Genome Institute"/>
            <person name="Hess J."/>
            <person name="Skrede I."/>
            <person name="Wolfe B."/>
            <person name="LaButti K."/>
            <person name="Ohm R.A."/>
            <person name="Grigoriev I.V."/>
            <person name="Pringle A."/>
        </authorList>
    </citation>
    <scope>NUCLEOTIDE SEQUENCE [LARGE SCALE GENOMIC DNA]</scope>
    <source>
        <strain evidence="2 3">SKay4041</strain>
    </source>
</reference>
<dbReference type="EMBL" id="KZ302019">
    <property type="protein sequence ID" value="PFH49809.1"/>
    <property type="molecule type" value="Genomic_DNA"/>
</dbReference>
<feature type="compositionally biased region" description="Polar residues" evidence="1">
    <location>
        <begin position="145"/>
        <end position="167"/>
    </location>
</feature>
<feature type="non-terminal residue" evidence="2">
    <location>
        <position position="253"/>
    </location>
</feature>
<evidence type="ECO:0000313" key="2">
    <source>
        <dbReference type="EMBL" id="PFH49809.1"/>
    </source>
</evidence>
<keyword evidence="3" id="KW-1185">Reference proteome</keyword>
<sequence length="253" mass="27578">MTCHLNEVTKLFVQDLASVRSQTTSTVPPWAQAEERAHYRNTFGEDLTLEDDWQLPWDGVFITRPNGSTRHGFVEEVETGSEAMNKGRSESNSSTSVQLDKGKAKAETEEMSSTASLVDEVSSPKHPIHVYDVSARHAHDANHNPVLSSSPSVQAESTPKATPTPVANQRVDPENNKNDLLSAAADDPLLPEFEPQPSPSLSHDLSNLFSALGNVVASHPEVSDGFRNIVRNSTNGSYWRAHRDAISKAAADI</sequence>
<accession>A0A2A9NGR2</accession>
<feature type="region of interest" description="Disordered" evidence="1">
    <location>
        <begin position="78"/>
        <end position="123"/>
    </location>
</feature>
<dbReference type="STRING" id="703135.A0A2A9NGR2"/>
<dbReference type="Proteomes" id="UP000242287">
    <property type="component" value="Unassembled WGS sequence"/>
</dbReference>
<dbReference type="AlphaFoldDB" id="A0A2A9NGR2"/>
<feature type="region of interest" description="Disordered" evidence="1">
    <location>
        <begin position="141"/>
        <end position="181"/>
    </location>
</feature>
<name>A0A2A9NGR2_9AGAR</name>
<gene>
    <name evidence="2" type="ORF">AMATHDRAFT_146762</name>
</gene>
<proteinExistence type="predicted"/>
<evidence type="ECO:0000256" key="1">
    <source>
        <dbReference type="SAM" id="MobiDB-lite"/>
    </source>
</evidence>
<evidence type="ECO:0000313" key="3">
    <source>
        <dbReference type="Proteomes" id="UP000242287"/>
    </source>
</evidence>
<dbReference type="OrthoDB" id="661148at2759"/>
<organism evidence="2 3">
    <name type="scientific">Amanita thiersii Skay4041</name>
    <dbReference type="NCBI Taxonomy" id="703135"/>
    <lineage>
        <taxon>Eukaryota</taxon>
        <taxon>Fungi</taxon>
        <taxon>Dikarya</taxon>
        <taxon>Basidiomycota</taxon>
        <taxon>Agaricomycotina</taxon>
        <taxon>Agaricomycetes</taxon>
        <taxon>Agaricomycetidae</taxon>
        <taxon>Agaricales</taxon>
        <taxon>Pluteineae</taxon>
        <taxon>Amanitaceae</taxon>
        <taxon>Amanita</taxon>
    </lineage>
</organism>